<dbReference type="GeneID" id="41596210"/>
<dbReference type="PANTHER" id="PTHR22913">
    <property type="entry name" value="HYALURONAN SYNTHASE"/>
    <property type="match status" value="1"/>
</dbReference>
<organism evidence="10 11">
    <name type="scientific">Candidatus Nitrososphaera evergladensis SR1</name>
    <dbReference type="NCBI Taxonomy" id="1459636"/>
    <lineage>
        <taxon>Archaea</taxon>
        <taxon>Nitrososphaerota</taxon>
        <taxon>Nitrososphaeria</taxon>
        <taxon>Nitrososphaerales</taxon>
        <taxon>Nitrososphaeraceae</taxon>
        <taxon>Nitrososphaera</taxon>
    </lineage>
</organism>
<feature type="transmembrane region" description="Helical" evidence="8">
    <location>
        <begin position="465"/>
        <end position="486"/>
    </location>
</feature>
<sequence>MTLSEEKEEGEEDKKIITTSTTTTPNKSRFQTGCLQQVSQDGRIRTTRKGWALRVATLSGMSIIMAFTLYTGIMSGDALLVFSNILPLNSILSMYIAWFHYKSPITGKLEDQDVVSVIIPVYNQKEMIETVIDAIFQSTYRSIEVVAVNDGSRDGSKEILDRLAGKYSNLKVIHKKNEGKRKAVASGIFASKGEYVLLLDSDSVLDPNAVAEMVRAFKSDSKIGGAVGHVKVWNANKNLLTRVQDAWYDFAFNVGKSSESVFGSVTCCSGCLAGYRRDVIKDFVAYWAGAKMHSSDDRELTSYVLGSKWGKEKIIEIMGKPISRQLFESAASYDDAEDRVLTASALEKWKTVYVASAIVYTDVPEKFRGFLKQQERWKKGYIRTNFFVSSFFWHQRNPLMTFSFYTDFMATFSSPLIMIAVFVYAPIVHGQYYYSLSFLSSLFLKGIAIGLDYKYRDASSKNWKYYPLTIVMTNFVLSWVLFPALLRFKVNKWGTR</sequence>
<dbReference type="Gene3D" id="3.90.550.10">
    <property type="entry name" value="Spore Coat Polysaccharide Biosynthesis Protein SpsA, Chain A"/>
    <property type="match status" value="1"/>
</dbReference>
<comment type="similarity">
    <text evidence="2">Belongs to the NodC/HAS family.</text>
</comment>
<evidence type="ECO:0000313" key="11">
    <source>
        <dbReference type="Proteomes" id="UP000028194"/>
    </source>
</evidence>
<comment type="subcellular location">
    <subcellularLocation>
        <location evidence="1">Cell membrane</location>
    </subcellularLocation>
</comment>
<dbReference type="InterPro" id="IPR029044">
    <property type="entry name" value="Nucleotide-diphossugar_trans"/>
</dbReference>
<dbReference type="GO" id="GO:0050501">
    <property type="term" value="F:hyaluronan synthase activity"/>
    <property type="evidence" value="ECO:0007669"/>
    <property type="project" value="UniProtKB-EC"/>
</dbReference>
<keyword evidence="3" id="KW-1003">Cell membrane</keyword>
<keyword evidence="6 8" id="KW-0472">Membrane</keyword>
<dbReference type="Proteomes" id="UP000028194">
    <property type="component" value="Chromosome"/>
</dbReference>
<dbReference type="RefSeq" id="WP_226987104.1">
    <property type="nucleotide sequence ID" value="NZ_CP007174.1"/>
</dbReference>
<accession>A0A075MMA3</accession>
<dbReference type="EC" id="2.4.1.212" evidence="10"/>
<feature type="transmembrane region" description="Helical" evidence="8">
    <location>
        <begin position="433"/>
        <end position="453"/>
    </location>
</feature>
<dbReference type="GO" id="GO:0005886">
    <property type="term" value="C:plasma membrane"/>
    <property type="evidence" value="ECO:0007669"/>
    <property type="project" value="UniProtKB-SubCell"/>
</dbReference>
<dbReference type="STRING" id="1459636.NTE_00306"/>
<evidence type="ECO:0000256" key="3">
    <source>
        <dbReference type="ARBA" id="ARBA00022475"/>
    </source>
</evidence>
<keyword evidence="5 10" id="KW-0808">Transferase</keyword>
<feature type="region of interest" description="Disordered" evidence="7">
    <location>
        <begin position="1"/>
        <end position="25"/>
    </location>
</feature>
<evidence type="ECO:0000259" key="9">
    <source>
        <dbReference type="Pfam" id="PF00535"/>
    </source>
</evidence>
<dbReference type="CDD" id="cd06423">
    <property type="entry name" value="CESA_like"/>
    <property type="match status" value="1"/>
</dbReference>
<keyword evidence="8" id="KW-0812">Transmembrane</keyword>
<evidence type="ECO:0000256" key="7">
    <source>
        <dbReference type="SAM" id="MobiDB-lite"/>
    </source>
</evidence>
<keyword evidence="4 10" id="KW-0328">Glycosyltransferase</keyword>
<feature type="compositionally biased region" description="Acidic residues" evidence="7">
    <location>
        <begin position="1"/>
        <end position="11"/>
    </location>
</feature>
<evidence type="ECO:0000256" key="8">
    <source>
        <dbReference type="SAM" id="Phobius"/>
    </source>
</evidence>
<evidence type="ECO:0000256" key="4">
    <source>
        <dbReference type="ARBA" id="ARBA00022676"/>
    </source>
</evidence>
<dbReference type="InterPro" id="IPR001173">
    <property type="entry name" value="Glyco_trans_2-like"/>
</dbReference>
<reference evidence="10 11" key="1">
    <citation type="journal article" date="2014" name="PLoS ONE">
        <title>Genome Sequence of Candidatus Nitrososphaera evergladensis from Group I.1b Enriched from Everglades Soil Reveals Novel Genomic Features of the Ammonia-Oxidizing Archaea.</title>
        <authorList>
            <person name="Zhalnina K.V."/>
            <person name="Dias R."/>
            <person name="Leonard M.T."/>
            <person name="Dorr de Quadros P."/>
            <person name="Camargo F.A."/>
            <person name="Drew J.C."/>
            <person name="Farmerie W.G."/>
            <person name="Daroub S.H."/>
            <person name="Triplett E.W."/>
        </authorList>
    </citation>
    <scope>NUCLEOTIDE SEQUENCE [LARGE SCALE GENOMIC DNA]</scope>
    <source>
        <strain evidence="10 11">SR1</strain>
    </source>
</reference>
<dbReference type="Pfam" id="PF00535">
    <property type="entry name" value="Glycos_transf_2"/>
    <property type="match status" value="1"/>
</dbReference>
<feature type="domain" description="Glycosyltransferase 2-like" evidence="9">
    <location>
        <begin position="116"/>
        <end position="282"/>
    </location>
</feature>
<dbReference type="HOGENOM" id="CLU_029695_1_0_2"/>
<evidence type="ECO:0000313" key="10">
    <source>
        <dbReference type="EMBL" id="AIF82388.1"/>
    </source>
</evidence>
<dbReference type="KEGG" id="nev:NTE_00306"/>
<keyword evidence="11" id="KW-1185">Reference proteome</keyword>
<proteinExistence type="inferred from homology"/>
<evidence type="ECO:0000256" key="1">
    <source>
        <dbReference type="ARBA" id="ARBA00004236"/>
    </source>
</evidence>
<protein>
    <submittedName>
        <fullName evidence="10">Glycosyl transferase</fullName>
        <ecNumber evidence="10">2.4.1.212</ecNumber>
    </submittedName>
</protein>
<dbReference type="SUPFAM" id="SSF53448">
    <property type="entry name" value="Nucleotide-diphospho-sugar transferases"/>
    <property type="match status" value="1"/>
</dbReference>
<name>A0A075MMA3_9ARCH</name>
<gene>
    <name evidence="10" type="ORF">NTE_00306</name>
</gene>
<dbReference type="GO" id="GO:0085029">
    <property type="term" value="P:extracellular matrix assembly"/>
    <property type="evidence" value="ECO:0007669"/>
    <property type="project" value="TreeGrafter"/>
</dbReference>
<dbReference type="eggNOG" id="arCOG01389">
    <property type="taxonomic scope" value="Archaea"/>
</dbReference>
<feature type="transmembrane region" description="Helical" evidence="8">
    <location>
        <begin position="51"/>
        <end position="73"/>
    </location>
</feature>
<evidence type="ECO:0000256" key="5">
    <source>
        <dbReference type="ARBA" id="ARBA00022679"/>
    </source>
</evidence>
<dbReference type="PANTHER" id="PTHR22913:SF12">
    <property type="entry name" value="MANNURONAN SYNTHASE"/>
    <property type="match status" value="1"/>
</dbReference>
<dbReference type="EMBL" id="CP007174">
    <property type="protein sequence ID" value="AIF82388.1"/>
    <property type="molecule type" value="Genomic_DNA"/>
</dbReference>
<evidence type="ECO:0000256" key="2">
    <source>
        <dbReference type="ARBA" id="ARBA00006782"/>
    </source>
</evidence>
<dbReference type="GO" id="GO:0030213">
    <property type="term" value="P:hyaluronan biosynthetic process"/>
    <property type="evidence" value="ECO:0007669"/>
    <property type="project" value="TreeGrafter"/>
</dbReference>
<feature type="transmembrane region" description="Helical" evidence="8">
    <location>
        <begin position="404"/>
        <end position="427"/>
    </location>
</feature>
<keyword evidence="8" id="KW-1133">Transmembrane helix</keyword>
<evidence type="ECO:0000256" key="6">
    <source>
        <dbReference type="ARBA" id="ARBA00023136"/>
    </source>
</evidence>
<dbReference type="AlphaFoldDB" id="A0A075MMA3"/>